<feature type="domain" description="AB hydrolase-1" evidence="1">
    <location>
        <begin position="25"/>
        <end position="269"/>
    </location>
</feature>
<dbReference type="AlphaFoldDB" id="E5XL88"/>
<dbReference type="Proteomes" id="UP000004816">
    <property type="component" value="Unassembled WGS sequence"/>
</dbReference>
<reference evidence="2 3" key="1">
    <citation type="journal article" date="2011" name="Stand. Genomic Sci.">
        <title>High quality draft genome sequence of Segniliparus rugosus CDC 945(T)= (ATCC BAA-974(T)).</title>
        <authorList>
            <person name="Earl A.M."/>
            <person name="Desjardins C.A."/>
            <person name="Fitzgerald M.G."/>
            <person name="Arachchi H.M."/>
            <person name="Zeng Q."/>
            <person name="Mehta T."/>
            <person name="Griggs A."/>
            <person name="Birren B.W."/>
            <person name="Toney N.C."/>
            <person name="Carr J."/>
            <person name="Posey J."/>
            <person name="Butler W.R."/>
        </authorList>
    </citation>
    <scope>NUCLEOTIDE SEQUENCE [LARGE SCALE GENOMIC DNA]</scope>
    <source>
        <strain evidence="3">ATCC BAA-974 / DSM 45345 / CCUG 50838 / CIP 108380 / JCM 13579 / CDC 945</strain>
    </source>
</reference>
<dbReference type="InterPro" id="IPR029058">
    <property type="entry name" value="AB_hydrolase_fold"/>
</dbReference>
<dbReference type="InterPro" id="IPR000073">
    <property type="entry name" value="AB_hydrolase_1"/>
</dbReference>
<name>E5XL88_SEGRC</name>
<proteinExistence type="predicted"/>
<accession>E5XL88</accession>
<dbReference type="RefSeq" id="WP_007467071.1">
    <property type="nucleotide sequence ID" value="NZ_KI391954.1"/>
</dbReference>
<evidence type="ECO:0000259" key="1">
    <source>
        <dbReference type="Pfam" id="PF00561"/>
    </source>
</evidence>
<dbReference type="GO" id="GO:0003824">
    <property type="term" value="F:catalytic activity"/>
    <property type="evidence" value="ECO:0007669"/>
    <property type="project" value="UniProtKB-ARBA"/>
</dbReference>
<dbReference type="PRINTS" id="PR00111">
    <property type="entry name" value="ABHYDROLASE"/>
</dbReference>
<comment type="caution">
    <text evidence="2">The sequence shown here is derived from an EMBL/GenBank/DDBJ whole genome shotgun (WGS) entry which is preliminary data.</text>
</comment>
<dbReference type="Gene3D" id="3.40.50.1820">
    <property type="entry name" value="alpha/beta hydrolase"/>
    <property type="match status" value="1"/>
</dbReference>
<dbReference type="eggNOG" id="COG0596">
    <property type="taxonomic scope" value="Bacteria"/>
</dbReference>
<protein>
    <recommendedName>
        <fullName evidence="1">AB hydrolase-1 domain-containing protein</fullName>
    </recommendedName>
</protein>
<sequence length="296" mass="32730">MSVPTLYFTFQGDRLAYTRQGSGSPVLFFSNMGSTKESWVQQAEALRDKHEVISLDHIGLGESDIPSSSYSVEKYAAMLSAFIDHLGFDRISVVGNCMGSAMMLLLADRRPEKFDRMVIINPASAQTLGRGAVGRLSRVLAIFPRPIIWLSRLFWVPKLFGRFVVALQYAPRGWWRGLVQQPPGAEAIAATWNTRGRAGAMMEILSDPVQLGLVDRIEPGPDFPPCMVVWGESNHVLSAKAGRELNRTLRPEREVFLPGRGHLPMMESPEEVTALIDSFLSAPRSERAGRSVSAEA</sequence>
<organism evidence="2 3">
    <name type="scientific">Segniliparus rugosus (strain ATCC BAA-974 / DSM 45345 / CCUG 50838 / CIP 108380 / JCM 13579 / CDC 945)</name>
    <dbReference type="NCBI Taxonomy" id="679197"/>
    <lineage>
        <taxon>Bacteria</taxon>
        <taxon>Bacillati</taxon>
        <taxon>Actinomycetota</taxon>
        <taxon>Actinomycetes</taxon>
        <taxon>Mycobacteriales</taxon>
        <taxon>Segniliparaceae</taxon>
        <taxon>Segniliparus</taxon>
    </lineage>
</organism>
<dbReference type="OrthoDB" id="27092at2"/>
<dbReference type="EMBL" id="ACZI02000003">
    <property type="protein sequence ID" value="EFV14874.1"/>
    <property type="molecule type" value="Genomic_DNA"/>
</dbReference>
<dbReference type="STRING" id="679197.HMPREF9336_00257"/>
<gene>
    <name evidence="2" type="ORF">HMPREF9336_00257</name>
</gene>
<evidence type="ECO:0000313" key="2">
    <source>
        <dbReference type="EMBL" id="EFV14874.1"/>
    </source>
</evidence>
<dbReference type="Pfam" id="PF00561">
    <property type="entry name" value="Abhydrolase_1"/>
    <property type="match status" value="1"/>
</dbReference>
<dbReference type="PANTHER" id="PTHR46438">
    <property type="entry name" value="ALPHA/BETA-HYDROLASES SUPERFAMILY PROTEIN"/>
    <property type="match status" value="1"/>
</dbReference>
<dbReference type="HOGENOM" id="CLU_020336_13_2_11"/>
<evidence type="ECO:0000313" key="3">
    <source>
        <dbReference type="Proteomes" id="UP000004816"/>
    </source>
</evidence>
<dbReference type="SUPFAM" id="SSF53474">
    <property type="entry name" value="alpha/beta-Hydrolases"/>
    <property type="match status" value="1"/>
</dbReference>
<dbReference type="PANTHER" id="PTHR46438:SF11">
    <property type="entry name" value="LIPASE-RELATED"/>
    <property type="match status" value="1"/>
</dbReference>
<keyword evidence="3" id="KW-1185">Reference proteome</keyword>